<dbReference type="SUPFAM" id="SSF63712">
    <property type="entry name" value="Nicotinic receptor ligand binding domain-like"/>
    <property type="match status" value="1"/>
</dbReference>
<name>A0A914EKH5_9BILA</name>
<evidence type="ECO:0000313" key="4">
    <source>
        <dbReference type="WBParaSite" id="ACRNAN_scaffold8573.g15900.t1"/>
    </source>
</evidence>
<evidence type="ECO:0000259" key="2">
    <source>
        <dbReference type="Pfam" id="PF02931"/>
    </source>
</evidence>
<dbReference type="InterPro" id="IPR036734">
    <property type="entry name" value="Neur_chan_lig-bd_sf"/>
</dbReference>
<dbReference type="AlphaFoldDB" id="A0A914EKH5"/>
<dbReference type="WBParaSite" id="ACRNAN_scaffold8573.g15900.t1">
    <property type="protein sequence ID" value="ACRNAN_scaffold8573.g15900.t1"/>
    <property type="gene ID" value="ACRNAN_scaffold8573.g15900"/>
</dbReference>
<evidence type="ECO:0000313" key="3">
    <source>
        <dbReference type="Proteomes" id="UP000887540"/>
    </source>
</evidence>
<dbReference type="GO" id="GO:0016020">
    <property type="term" value="C:membrane"/>
    <property type="evidence" value="ECO:0007669"/>
    <property type="project" value="InterPro"/>
</dbReference>
<evidence type="ECO:0000256" key="1">
    <source>
        <dbReference type="SAM" id="SignalP"/>
    </source>
</evidence>
<feature type="signal peptide" evidence="1">
    <location>
        <begin position="1"/>
        <end position="20"/>
    </location>
</feature>
<keyword evidence="1" id="KW-0732">Signal</keyword>
<dbReference type="InterPro" id="IPR006202">
    <property type="entry name" value="Neur_chan_lig-bd"/>
</dbReference>
<proteinExistence type="predicted"/>
<dbReference type="Proteomes" id="UP000887540">
    <property type="component" value="Unplaced"/>
</dbReference>
<dbReference type="Gene3D" id="2.70.170.10">
    <property type="entry name" value="Neurotransmitter-gated ion-channel ligand-binding domain"/>
    <property type="match status" value="1"/>
</dbReference>
<feature type="domain" description="Neurotransmitter-gated ion-channel ligand-binding" evidence="2">
    <location>
        <begin position="40"/>
        <end position="78"/>
    </location>
</feature>
<sequence>MPSYILIGLYLKLICFYAYAQSPPGHYERLLNDIFNGYDKRNWTDPRFKWEPSEYGGIQNILVPSEDIWRADVFNYNK</sequence>
<dbReference type="GO" id="GO:0005230">
    <property type="term" value="F:extracellular ligand-gated monoatomic ion channel activity"/>
    <property type="evidence" value="ECO:0007669"/>
    <property type="project" value="InterPro"/>
</dbReference>
<reference evidence="4" key="1">
    <citation type="submission" date="2022-11" db="UniProtKB">
        <authorList>
            <consortium name="WormBaseParasite"/>
        </authorList>
    </citation>
    <scope>IDENTIFICATION</scope>
</reference>
<accession>A0A914EKH5</accession>
<keyword evidence="3" id="KW-1185">Reference proteome</keyword>
<dbReference type="Pfam" id="PF02931">
    <property type="entry name" value="Neur_chan_LBD"/>
    <property type="match status" value="1"/>
</dbReference>
<protein>
    <submittedName>
        <fullName evidence="4">Neurotransmitter-gated ion-channel ligand-binding domain-containing protein</fullName>
    </submittedName>
</protein>
<feature type="chain" id="PRO_5037503014" evidence="1">
    <location>
        <begin position="21"/>
        <end position="78"/>
    </location>
</feature>
<organism evidence="3 4">
    <name type="scientific">Acrobeloides nanus</name>
    <dbReference type="NCBI Taxonomy" id="290746"/>
    <lineage>
        <taxon>Eukaryota</taxon>
        <taxon>Metazoa</taxon>
        <taxon>Ecdysozoa</taxon>
        <taxon>Nematoda</taxon>
        <taxon>Chromadorea</taxon>
        <taxon>Rhabditida</taxon>
        <taxon>Tylenchina</taxon>
        <taxon>Cephalobomorpha</taxon>
        <taxon>Cephaloboidea</taxon>
        <taxon>Cephalobidae</taxon>
        <taxon>Acrobeloides</taxon>
    </lineage>
</organism>